<protein>
    <submittedName>
        <fullName evidence="2">Uncharacterized protein</fullName>
    </submittedName>
</protein>
<accession>A0A369JBL1</accession>
<keyword evidence="1" id="KW-0812">Transmembrane</keyword>
<evidence type="ECO:0000256" key="1">
    <source>
        <dbReference type="SAM" id="Phobius"/>
    </source>
</evidence>
<proteinExistence type="predicted"/>
<evidence type="ECO:0000313" key="2">
    <source>
        <dbReference type="EMBL" id="RDB17103.1"/>
    </source>
</evidence>
<feature type="transmembrane region" description="Helical" evidence="1">
    <location>
        <begin position="26"/>
        <end position="44"/>
    </location>
</feature>
<feature type="transmembrane region" description="Helical" evidence="1">
    <location>
        <begin position="113"/>
        <end position="136"/>
    </location>
</feature>
<reference evidence="2" key="1">
    <citation type="submission" date="2018-04" db="EMBL/GenBank/DDBJ databases">
        <title>Whole genome sequencing of Hypsizygus marmoreus.</title>
        <authorList>
            <person name="Choi I.-G."/>
            <person name="Min B."/>
            <person name="Kim J.-G."/>
            <person name="Kim S."/>
            <person name="Oh Y.-L."/>
            <person name="Kong W.-S."/>
            <person name="Park H."/>
            <person name="Jeong J."/>
            <person name="Song E.-S."/>
        </authorList>
    </citation>
    <scope>NUCLEOTIDE SEQUENCE [LARGE SCALE GENOMIC DNA]</scope>
    <source>
        <strain evidence="2">51987-8</strain>
    </source>
</reference>
<comment type="caution">
    <text evidence="2">The sequence shown here is derived from an EMBL/GenBank/DDBJ whole genome shotgun (WGS) entry which is preliminary data.</text>
</comment>
<feature type="transmembrane region" description="Helical" evidence="1">
    <location>
        <begin position="56"/>
        <end position="74"/>
    </location>
</feature>
<dbReference type="EMBL" id="LUEZ02000113">
    <property type="protein sequence ID" value="RDB17103.1"/>
    <property type="molecule type" value="Genomic_DNA"/>
</dbReference>
<evidence type="ECO:0000313" key="3">
    <source>
        <dbReference type="Proteomes" id="UP000076154"/>
    </source>
</evidence>
<sequence>MPMSFPATMSLRFDGSQLAAAFSESLFYGIYIVLLVQCIEALLYRAKTRCESLVRPVPITAAILFTTITAHWILDLLLAFEAFIRPLGEDHCTTCTSHNPAELVYLNYTDPKYVSLAALYVLSTLIGDGFMIYRLYIIWSRNVLIIIPSTILCLGLAGLFDNFEPEGSSEIPL</sequence>
<keyword evidence="1" id="KW-1133">Transmembrane helix</keyword>
<keyword evidence="1" id="KW-0472">Membrane</keyword>
<organism evidence="2 3">
    <name type="scientific">Hypsizygus marmoreus</name>
    <name type="common">White beech mushroom</name>
    <name type="synonym">Agaricus marmoreus</name>
    <dbReference type="NCBI Taxonomy" id="39966"/>
    <lineage>
        <taxon>Eukaryota</taxon>
        <taxon>Fungi</taxon>
        <taxon>Dikarya</taxon>
        <taxon>Basidiomycota</taxon>
        <taxon>Agaricomycotina</taxon>
        <taxon>Agaricomycetes</taxon>
        <taxon>Agaricomycetidae</taxon>
        <taxon>Agaricales</taxon>
        <taxon>Tricholomatineae</taxon>
        <taxon>Lyophyllaceae</taxon>
        <taxon>Hypsizygus</taxon>
    </lineage>
</organism>
<name>A0A369JBL1_HYPMA</name>
<feature type="transmembrane region" description="Helical" evidence="1">
    <location>
        <begin position="143"/>
        <end position="160"/>
    </location>
</feature>
<dbReference type="AlphaFoldDB" id="A0A369JBL1"/>
<gene>
    <name evidence="2" type="ORF">Hypma_001901</name>
</gene>
<dbReference type="Proteomes" id="UP000076154">
    <property type="component" value="Unassembled WGS sequence"/>
</dbReference>
<dbReference type="InParanoid" id="A0A369JBL1"/>
<keyword evidence="3" id="KW-1185">Reference proteome</keyword>
<dbReference type="OrthoDB" id="2756618at2759"/>